<dbReference type="PANTHER" id="PTHR34580">
    <property type="match status" value="1"/>
</dbReference>
<evidence type="ECO:0000313" key="3">
    <source>
        <dbReference type="EMBL" id="GGL62362.1"/>
    </source>
</evidence>
<dbReference type="InterPro" id="IPR036390">
    <property type="entry name" value="WH_DNA-bd_sf"/>
</dbReference>
<evidence type="ECO:0000259" key="1">
    <source>
        <dbReference type="Pfam" id="PF08279"/>
    </source>
</evidence>
<dbReference type="Gene3D" id="1.10.10.10">
    <property type="entry name" value="Winged helix-like DNA-binding domain superfamily/Winged helix DNA-binding domain"/>
    <property type="match status" value="1"/>
</dbReference>
<dbReference type="Pfam" id="PF08279">
    <property type="entry name" value="HTH_11"/>
    <property type="match status" value="1"/>
</dbReference>
<organism evidence="3 4">
    <name type="scientific">Microlunatus endophyticus</name>
    <dbReference type="NCBI Taxonomy" id="1716077"/>
    <lineage>
        <taxon>Bacteria</taxon>
        <taxon>Bacillati</taxon>
        <taxon>Actinomycetota</taxon>
        <taxon>Actinomycetes</taxon>
        <taxon>Propionibacteriales</taxon>
        <taxon>Propionibacteriaceae</taxon>
        <taxon>Microlunatus</taxon>
    </lineage>
</organism>
<proteinExistence type="predicted"/>
<dbReference type="RefSeq" id="WP_188895236.1">
    <property type="nucleotide sequence ID" value="NZ_BMMZ01000004.1"/>
</dbReference>
<reference evidence="3" key="1">
    <citation type="journal article" date="2014" name="Int. J. Syst. Evol. Microbiol.">
        <title>Complete genome sequence of Corynebacterium casei LMG S-19264T (=DSM 44701T), isolated from a smear-ripened cheese.</title>
        <authorList>
            <consortium name="US DOE Joint Genome Institute (JGI-PGF)"/>
            <person name="Walter F."/>
            <person name="Albersmeier A."/>
            <person name="Kalinowski J."/>
            <person name="Ruckert C."/>
        </authorList>
    </citation>
    <scope>NUCLEOTIDE SEQUENCE</scope>
    <source>
        <strain evidence="3">CGMCC 4.7306</strain>
    </source>
</reference>
<protein>
    <submittedName>
        <fullName evidence="3">Transcriptional regulator</fullName>
    </submittedName>
</protein>
<feature type="domain" description="Helix-turn-helix type 11" evidence="1">
    <location>
        <begin position="6"/>
        <end position="62"/>
    </location>
</feature>
<dbReference type="Proteomes" id="UP000613840">
    <property type="component" value="Unassembled WGS sequence"/>
</dbReference>
<evidence type="ECO:0000259" key="2">
    <source>
        <dbReference type="Pfam" id="PF13280"/>
    </source>
</evidence>
<accession>A0A917S753</accession>
<name>A0A917S753_9ACTN</name>
<dbReference type="PROSITE" id="PS52050">
    <property type="entry name" value="WYL"/>
    <property type="match status" value="1"/>
</dbReference>
<dbReference type="AlphaFoldDB" id="A0A917S753"/>
<evidence type="ECO:0000313" key="4">
    <source>
        <dbReference type="Proteomes" id="UP000613840"/>
    </source>
</evidence>
<keyword evidence="4" id="KW-1185">Reference proteome</keyword>
<dbReference type="InterPro" id="IPR036388">
    <property type="entry name" value="WH-like_DNA-bd_sf"/>
</dbReference>
<dbReference type="EMBL" id="BMMZ01000004">
    <property type="protein sequence ID" value="GGL62362.1"/>
    <property type="molecule type" value="Genomic_DNA"/>
</dbReference>
<sequence length="230" mass="25194">MKRAERLYALVDHLRARSPRTASATALAEAFEVTPRTIGRDILALQKAGVPIYADQGRTGGYAISREFSLLPLQLTGAEALAPATGPAMLAGSPLQASARSARDKIISALPEARHREAIRLLSRTYVIGDDQHRESGELLERAVVGGTVLTISYRSSTGEESDREIEPLGLLRGDDHWYLVGWCRLRKGVRGFRTDRIVAVEATGETAPHRPESLLADDLARWSARRLDC</sequence>
<dbReference type="InterPro" id="IPR026881">
    <property type="entry name" value="WYL_dom"/>
</dbReference>
<dbReference type="PANTHER" id="PTHR34580:SF1">
    <property type="entry name" value="PROTEIN PAFC"/>
    <property type="match status" value="1"/>
</dbReference>
<comment type="caution">
    <text evidence="3">The sequence shown here is derived from an EMBL/GenBank/DDBJ whole genome shotgun (WGS) entry which is preliminary data.</text>
</comment>
<reference evidence="3" key="2">
    <citation type="submission" date="2020-09" db="EMBL/GenBank/DDBJ databases">
        <authorList>
            <person name="Sun Q."/>
            <person name="Zhou Y."/>
        </authorList>
    </citation>
    <scope>NUCLEOTIDE SEQUENCE</scope>
    <source>
        <strain evidence="3">CGMCC 4.7306</strain>
    </source>
</reference>
<dbReference type="InterPro" id="IPR051534">
    <property type="entry name" value="CBASS_pafABC_assoc_protein"/>
</dbReference>
<feature type="domain" description="WYL" evidence="2">
    <location>
        <begin position="139"/>
        <end position="202"/>
    </location>
</feature>
<dbReference type="SUPFAM" id="SSF46785">
    <property type="entry name" value="Winged helix' DNA-binding domain"/>
    <property type="match status" value="1"/>
</dbReference>
<dbReference type="InterPro" id="IPR013196">
    <property type="entry name" value="HTH_11"/>
</dbReference>
<gene>
    <name evidence="3" type="ORF">GCM10011575_21120</name>
</gene>
<dbReference type="Pfam" id="PF13280">
    <property type="entry name" value="WYL"/>
    <property type="match status" value="1"/>
</dbReference>